<reference evidence="2 3" key="1">
    <citation type="submission" date="2016-07" db="EMBL/GenBank/DDBJ databases">
        <title>Pervasive Adenine N6-methylation of Active Genes in Fungi.</title>
        <authorList>
            <consortium name="DOE Joint Genome Institute"/>
            <person name="Mondo S.J."/>
            <person name="Dannebaum R.O."/>
            <person name="Kuo R.C."/>
            <person name="Labutti K."/>
            <person name="Haridas S."/>
            <person name="Kuo A."/>
            <person name="Salamov A."/>
            <person name="Ahrendt S.R."/>
            <person name="Lipzen A."/>
            <person name="Sullivan W."/>
            <person name="Andreopoulos W.B."/>
            <person name="Clum A."/>
            <person name="Lindquist E."/>
            <person name="Daum C."/>
            <person name="Ramamoorthy G.K."/>
            <person name="Gryganskyi A."/>
            <person name="Culley D."/>
            <person name="Magnuson J.K."/>
            <person name="James T.Y."/>
            <person name="O'Malley M.A."/>
            <person name="Stajich J.E."/>
            <person name="Spatafora J.W."/>
            <person name="Visel A."/>
            <person name="Grigoriev I.V."/>
        </authorList>
    </citation>
    <scope>NUCLEOTIDE SEQUENCE [LARGE SCALE GENOMIC DNA]</scope>
    <source>
        <strain evidence="2 3">CBS 115471</strain>
    </source>
</reference>
<gene>
    <name evidence="2" type="ORF">BCR34DRAFT_668824</name>
</gene>
<evidence type="ECO:0000256" key="1">
    <source>
        <dbReference type="SAM" id="Phobius"/>
    </source>
</evidence>
<dbReference type="EMBL" id="MCFA01000225">
    <property type="protein sequence ID" value="ORX97903.1"/>
    <property type="molecule type" value="Genomic_DNA"/>
</dbReference>
<keyword evidence="1" id="KW-0812">Transmembrane</keyword>
<evidence type="ECO:0000313" key="2">
    <source>
        <dbReference type="EMBL" id="ORX97903.1"/>
    </source>
</evidence>
<name>A0A1Y1YJ70_9PLEO</name>
<sequence>MACIIIANLFKLWTWIVPRSSRHGNHAVQWVIGGCSILSFPLAIAGILLHVGVAVLNYGYSTRCKMVNNHLGDTNDAEKVRNMIFRFKDPWYDNIRILRELLALVTQYYFPIFAGNTWFSIPSPKMSIKVSTWYNKSMLDSERMSHLLDETTDAEGHHHLAKIPSQRHATSTILRFRAVKNAPIVQPFNYPQCNDMIGRSQISPSTRNVQLVQLDLGNHQSERRPAYFKIKP</sequence>
<accession>A0A1Y1YJ70</accession>
<feature type="transmembrane region" description="Helical" evidence="1">
    <location>
        <begin position="30"/>
        <end position="56"/>
    </location>
</feature>
<dbReference type="Proteomes" id="UP000193144">
    <property type="component" value="Unassembled WGS sequence"/>
</dbReference>
<dbReference type="AlphaFoldDB" id="A0A1Y1YJ70"/>
<keyword evidence="1" id="KW-1133">Transmembrane helix</keyword>
<keyword evidence="1" id="KW-0472">Membrane</keyword>
<organism evidence="2 3">
    <name type="scientific">Clohesyomyces aquaticus</name>
    <dbReference type="NCBI Taxonomy" id="1231657"/>
    <lineage>
        <taxon>Eukaryota</taxon>
        <taxon>Fungi</taxon>
        <taxon>Dikarya</taxon>
        <taxon>Ascomycota</taxon>
        <taxon>Pezizomycotina</taxon>
        <taxon>Dothideomycetes</taxon>
        <taxon>Pleosporomycetidae</taxon>
        <taxon>Pleosporales</taxon>
        <taxon>Lindgomycetaceae</taxon>
        <taxon>Clohesyomyces</taxon>
    </lineage>
</organism>
<protein>
    <submittedName>
        <fullName evidence="2">Uncharacterized protein</fullName>
    </submittedName>
</protein>
<proteinExistence type="predicted"/>
<evidence type="ECO:0000313" key="3">
    <source>
        <dbReference type="Proteomes" id="UP000193144"/>
    </source>
</evidence>
<keyword evidence="3" id="KW-1185">Reference proteome</keyword>
<comment type="caution">
    <text evidence="2">The sequence shown here is derived from an EMBL/GenBank/DDBJ whole genome shotgun (WGS) entry which is preliminary data.</text>
</comment>